<dbReference type="InterPro" id="IPR036526">
    <property type="entry name" value="C-N_Hydrolase_sf"/>
</dbReference>
<evidence type="ECO:0000313" key="1">
    <source>
        <dbReference type="EMBL" id="CAA6817194.1"/>
    </source>
</evidence>
<dbReference type="SUPFAM" id="SSF56317">
    <property type="entry name" value="Carbon-nitrogen hydrolase"/>
    <property type="match status" value="1"/>
</dbReference>
<accession>A0A6S6TCX5</accession>
<proteinExistence type="predicted"/>
<gene>
    <name evidence="1" type="ORF">HELGO_WM45255</name>
</gene>
<dbReference type="EMBL" id="CACVAZ010000111">
    <property type="protein sequence ID" value="CAA6817194.1"/>
    <property type="molecule type" value="Genomic_DNA"/>
</dbReference>
<protein>
    <submittedName>
        <fullName evidence="1">Hydrolase</fullName>
    </submittedName>
</protein>
<feature type="non-terminal residue" evidence="1">
    <location>
        <position position="119"/>
    </location>
</feature>
<sequence>MAKYTSENGNFLVATLQNKTRSTYEENLQYLLNCLKDTNANLILAPELCLSNFDYEHFEEVAIFYERALEELLTLVDVQILVLTMTVKEGDNFFNRAIVIHKHQVIHQQNKYKLFKLGN</sequence>
<dbReference type="Gene3D" id="3.60.110.10">
    <property type="entry name" value="Carbon-nitrogen hydrolase"/>
    <property type="match status" value="1"/>
</dbReference>
<keyword evidence="1" id="KW-0378">Hydrolase</keyword>
<reference evidence="1" key="1">
    <citation type="submission" date="2020-01" db="EMBL/GenBank/DDBJ databases">
        <authorList>
            <person name="Meier V. D."/>
            <person name="Meier V D."/>
        </authorList>
    </citation>
    <scope>NUCLEOTIDE SEQUENCE</scope>
    <source>
        <strain evidence="1">HLG_WM_MAG_02</strain>
    </source>
</reference>
<name>A0A6S6TCX5_9BACT</name>
<organism evidence="1">
    <name type="scientific">uncultured Sulfurovum sp</name>
    <dbReference type="NCBI Taxonomy" id="269237"/>
    <lineage>
        <taxon>Bacteria</taxon>
        <taxon>Pseudomonadati</taxon>
        <taxon>Campylobacterota</taxon>
        <taxon>Epsilonproteobacteria</taxon>
        <taxon>Campylobacterales</taxon>
        <taxon>Sulfurovaceae</taxon>
        <taxon>Sulfurovum</taxon>
        <taxon>environmental samples</taxon>
    </lineage>
</organism>
<dbReference type="AlphaFoldDB" id="A0A6S6TCX5"/>
<dbReference type="GO" id="GO:0016787">
    <property type="term" value="F:hydrolase activity"/>
    <property type="evidence" value="ECO:0007669"/>
    <property type="project" value="UniProtKB-KW"/>
</dbReference>